<dbReference type="EMBL" id="DWYA01000031">
    <property type="protein sequence ID" value="HJB39367.1"/>
    <property type="molecule type" value="Genomic_DNA"/>
</dbReference>
<dbReference type="InterPro" id="IPR000086">
    <property type="entry name" value="NUDIX_hydrolase_dom"/>
</dbReference>
<sequence length="181" mass="19984">MAHFETQLSEEEIFQGRVIRVTRDTVQLENGHTSTREVVHHNGGAAVAALNEKGEIYLVRQYRYALGKELIEIPAGKLEKGENPFDAARRELAEEAGVCAGEYRDLGTVIPTCGYCNEIIWIYGAKNLTAVSQNLDPDEFLSVFTLPLDEAAEKVISGEISDSKTAVAILKLKLLRDSGEF</sequence>
<dbReference type="GO" id="GO:0016787">
    <property type="term" value="F:hydrolase activity"/>
    <property type="evidence" value="ECO:0007669"/>
    <property type="project" value="UniProtKB-KW"/>
</dbReference>
<keyword evidence="2 4" id="KW-0378">Hydrolase</keyword>
<dbReference type="GO" id="GO:0005829">
    <property type="term" value="C:cytosol"/>
    <property type="evidence" value="ECO:0007669"/>
    <property type="project" value="TreeGrafter"/>
</dbReference>
<evidence type="ECO:0000313" key="4">
    <source>
        <dbReference type="EMBL" id="HJB39367.1"/>
    </source>
</evidence>
<dbReference type="GO" id="GO:0006753">
    <property type="term" value="P:nucleoside phosphate metabolic process"/>
    <property type="evidence" value="ECO:0007669"/>
    <property type="project" value="TreeGrafter"/>
</dbReference>
<dbReference type="SUPFAM" id="SSF55811">
    <property type="entry name" value="Nudix"/>
    <property type="match status" value="1"/>
</dbReference>
<evidence type="ECO:0000313" key="5">
    <source>
        <dbReference type="Proteomes" id="UP000824209"/>
    </source>
</evidence>
<dbReference type="PANTHER" id="PTHR11839">
    <property type="entry name" value="UDP/ADP-SUGAR PYROPHOSPHATASE"/>
    <property type="match status" value="1"/>
</dbReference>
<protein>
    <submittedName>
        <fullName evidence="4">NUDIX hydrolase</fullName>
    </submittedName>
</protein>
<reference evidence="4" key="2">
    <citation type="submission" date="2021-04" db="EMBL/GenBank/DDBJ databases">
        <authorList>
            <person name="Gilroy R."/>
        </authorList>
    </citation>
    <scope>NUCLEOTIDE SEQUENCE</scope>
    <source>
        <strain evidence="4">ChiBcec8-14828</strain>
    </source>
</reference>
<dbReference type="Proteomes" id="UP000824209">
    <property type="component" value="Unassembled WGS sequence"/>
</dbReference>
<name>A0A9D2M1B8_9FIRM</name>
<proteinExistence type="predicted"/>
<evidence type="ECO:0000256" key="2">
    <source>
        <dbReference type="ARBA" id="ARBA00022801"/>
    </source>
</evidence>
<dbReference type="PROSITE" id="PS00893">
    <property type="entry name" value="NUDIX_BOX"/>
    <property type="match status" value="1"/>
</dbReference>
<dbReference type="AlphaFoldDB" id="A0A9D2M1B8"/>
<dbReference type="FunFam" id="3.90.79.10:FF:000024">
    <property type="entry name" value="ADP-ribose pyrophosphatase"/>
    <property type="match status" value="1"/>
</dbReference>
<dbReference type="PROSITE" id="PS51462">
    <property type="entry name" value="NUDIX"/>
    <property type="match status" value="1"/>
</dbReference>
<comment type="caution">
    <text evidence="4">The sequence shown here is derived from an EMBL/GenBank/DDBJ whole genome shotgun (WGS) entry which is preliminary data.</text>
</comment>
<dbReference type="InterPro" id="IPR015797">
    <property type="entry name" value="NUDIX_hydrolase-like_dom_sf"/>
</dbReference>
<dbReference type="Pfam" id="PF00293">
    <property type="entry name" value="NUDIX"/>
    <property type="match status" value="1"/>
</dbReference>
<dbReference type="PANTHER" id="PTHR11839:SF18">
    <property type="entry name" value="NUDIX HYDROLASE DOMAIN-CONTAINING PROTEIN"/>
    <property type="match status" value="1"/>
</dbReference>
<organism evidence="4 5">
    <name type="scientific">Candidatus Ruthenibacterium avium</name>
    <dbReference type="NCBI Taxonomy" id="2838751"/>
    <lineage>
        <taxon>Bacteria</taxon>
        <taxon>Bacillati</taxon>
        <taxon>Bacillota</taxon>
        <taxon>Clostridia</taxon>
        <taxon>Eubacteriales</taxon>
        <taxon>Oscillospiraceae</taxon>
        <taxon>Ruthenibacterium</taxon>
    </lineage>
</organism>
<gene>
    <name evidence="4" type="ORF">H9943_03105</name>
</gene>
<comment type="cofactor">
    <cofactor evidence="1">
        <name>Mg(2+)</name>
        <dbReference type="ChEBI" id="CHEBI:18420"/>
    </cofactor>
</comment>
<accession>A0A9D2M1B8</accession>
<evidence type="ECO:0000259" key="3">
    <source>
        <dbReference type="PROSITE" id="PS51462"/>
    </source>
</evidence>
<dbReference type="GO" id="GO:0019693">
    <property type="term" value="P:ribose phosphate metabolic process"/>
    <property type="evidence" value="ECO:0007669"/>
    <property type="project" value="TreeGrafter"/>
</dbReference>
<evidence type="ECO:0000256" key="1">
    <source>
        <dbReference type="ARBA" id="ARBA00001946"/>
    </source>
</evidence>
<reference evidence="4" key="1">
    <citation type="journal article" date="2021" name="PeerJ">
        <title>Extensive microbial diversity within the chicken gut microbiome revealed by metagenomics and culture.</title>
        <authorList>
            <person name="Gilroy R."/>
            <person name="Ravi A."/>
            <person name="Getino M."/>
            <person name="Pursley I."/>
            <person name="Horton D.L."/>
            <person name="Alikhan N.F."/>
            <person name="Baker D."/>
            <person name="Gharbi K."/>
            <person name="Hall N."/>
            <person name="Watson M."/>
            <person name="Adriaenssens E.M."/>
            <person name="Foster-Nyarko E."/>
            <person name="Jarju S."/>
            <person name="Secka A."/>
            <person name="Antonio M."/>
            <person name="Oren A."/>
            <person name="Chaudhuri R.R."/>
            <person name="La Ragione R."/>
            <person name="Hildebrand F."/>
            <person name="Pallen M.J."/>
        </authorList>
    </citation>
    <scope>NUCLEOTIDE SEQUENCE</scope>
    <source>
        <strain evidence="4">ChiBcec8-14828</strain>
    </source>
</reference>
<feature type="domain" description="Nudix hydrolase" evidence="3">
    <location>
        <begin position="40"/>
        <end position="168"/>
    </location>
</feature>
<dbReference type="Gene3D" id="3.90.79.10">
    <property type="entry name" value="Nucleoside Triphosphate Pyrophosphohydrolase"/>
    <property type="match status" value="1"/>
</dbReference>
<dbReference type="InterPro" id="IPR020084">
    <property type="entry name" value="NUDIX_hydrolase_CS"/>
</dbReference>